<organism evidence="8 9">
    <name type="scientific">Aeromicrobium choanae</name>
    <dbReference type="NCBI Taxonomy" id="1736691"/>
    <lineage>
        <taxon>Bacteria</taxon>
        <taxon>Bacillati</taxon>
        <taxon>Actinomycetota</taxon>
        <taxon>Actinomycetes</taxon>
        <taxon>Propionibacteriales</taxon>
        <taxon>Nocardioidaceae</taxon>
        <taxon>Aeromicrobium</taxon>
    </lineage>
</organism>
<keyword evidence="3" id="KW-0285">Flavoprotein</keyword>
<dbReference type="PANTHER" id="PTHR42934:SF2">
    <property type="entry name" value="GLYCOLATE OXIDASE SUBUNIT GLCD"/>
    <property type="match status" value="1"/>
</dbReference>
<accession>A0A1T4YW49</accession>
<dbReference type="SUPFAM" id="SSF55103">
    <property type="entry name" value="FAD-linked oxidases, C-terminal domain"/>
    <property type="match status" value="1"/>
</dbReference>
<keyword evidence="4" id="KW-0274">FAD</keyword>
<evidence type="ECO:0000313" key="9">
    <source>
        <dbReference type="Proteomes" id="UP000191040"/>
    </source>
</evidence>
<dbReference type="RefSeq" id="WP_078699250.1">
    <property type="nucleotide sequence ID" value="NZ_LT796768.1"/>
</dbReference>
<dbReference type="PROSITE" id="PS51387">
    <property type="entry name" value="FAD_PCMH"/>
    <property type="match status" value="1"/>
</dbReference>
<evidence type="ECO:0000256" key="2">
    <source>
        <dbReference type="ARBA" id="ARBA00008000"/>
    </source>
</evidence>
<dbReference type="Pfam" id="PF02913">
    <property type="entry name" value="FAD-oxidase_C"/>
    <property type="match status" value="1"/>
</dbReference>
<dbReference type="Gene3D" id="3.30.465.10">
    <property type="match status" value="1"/>
</dbReference>
<dbReference type="Gene3D" id="3.30.70.2740">
    <property type="match status" value="1"/>
</dbReference>
<keyword evidence="5" id="KW-0560">Oxidoreductase</keyword>
<dbReference type="AlphaFoldDB" id="A0A1T4YW49"/>
<reference evidence="9" key="1">
    <citation type="submission" date="2017-02" db="EMBL/GenBank/DDBJ databases">
        <authorList>
            <person name="Varghese N."/>
            <person name="Submissions S."/>
        </authorList>
    </citation>
    <scope>NUCLEOTIDE SEQUENCE [LARGE SCALE GENOMIC DNA]</scope>
    <source>
        <strain evidence="9">9H-4</strain>
    </source>
</reference>
<evidence type="ECO:0000256" key="1">
    <source>
        <dbReference type="ARBA" id="ARBA00001974"/>
    </source>
</evidence>
<evidence type="ECO:0000313" key="8">
    <source>
        <dbReference type="EMBL" id="SKB06002.1"/>
    </source>
</evidence>
<dbReference type="InterPro" id="IPR006094">
    <property type="entry name" value="Oxid_FAD_bind_N"/>
</dbReference>
<dbReference type="SUPFAM" id="SSF56176">
    <property type="entry name" value="FAD-binding/transporter-associated domain-like"/>
    <property type="match status" value="1"/>
</dbReference>
<dbReference type="PANTHER" id="PTHR42934">
    <property type="entry name" value="GLYCOLATE OXIDASE SUBUNIT GLCD"/>
    <property type="match status" value="1"/>
</dbReference>
<dbReference type="InterPro" id="IPR051914">
    <property type="entry name" value="FAD-linked_OxidoTrans_Type4"/>
</dbReference>
<keyword evidence="9" id="KW-1185">Reference proteome</keyword>
<sequence length="482" mass="50389">MTTSVARDVAVTAIAEELVGLLPAGAVLTEPDVMEGMSRDQAAWAPYGRPAAVVRATSTDDVVQVVRACLRHGVPVVARGAGTGLSGGANALDGCVVVSLERMNRVLEINRLERLAVVQPGVVNDVLRETVAEHGLWYPPDPASSPWSTIGGNVATNAGGLCCVKYGVTRDYVLQLEVVTGRGEVVRLGRRTAKGVAGYDLMGLVVGSEGTLGIVTEVTVRLRPLPAPAVTVAGFFSSVVDAGAAVRAVGEAGLVPSALELVDRHCLRAVDAWKNMGLSTEAEVVLLGRFDEPGETGEALAEQMVACFRGAGATWAERSTDEDEAEALFAARRLAYPALERLGPVLTEDVCVPKEQVPEMLARIERIAVRHDIVIANIAHAGDGNLHPLLVTPPGDEVARARAEAAFDDIIADAIALGGTVTGEHGVGLLKREGLTAELSAEVVEMHRAVKAALDPSHLFNPGKVFTSPPTTSTAPPTGEMS</sequence>
<name>A0A1T4YW49_9ACTN</name>
<dbReference type="FunFam" id="3.30.70.2740:FF:000001">
    <property type="entry name" value="D-lactate dehydrogenase mitochondrial"/>
    <property type="match status" value="1"/>
</dbReference>
<dbReference type="InterPro" id="IPR036318">
    <property type="entry name" value="FAD-bd_PCMH-like_sf"/>
</dbReference>
<dbReference type="InterPro" id="IPR016171">
    <property type="entry name" value="Vanillyl_alc_oxidase_C-sub2"/>
</dbReference>
<proteinExistence type="inferred from homology"/>
<evidence type="ECO:0000256" key="6">
    <source>
        <dbReference type="SAM" id="MobiDB-lite"/>
    </source>
</evidence>
<evidence type="ECO:0000259" key="7">
    <source>
        <dbReference type="PROSITE" id="PS51387"/>
    </source>
</evidence>
<dbReference type="InterPro" id="IPR016164">
    <property type="entry name" value="FAD-linked_Oxase-like_C"/>
</dbReference>
<protein>
    <submittedName>
        <fullName evidence="8">Glycolate oxidase</fullName>
    </submittedName>
</protein>
<dbReference type="GO" id="GO:0016491">
    <property type="term" value="F:oxidoreductase activity"/>
    <property type="evidence" value="ECO:0007669"/>
    <property type="project" value="UniProtKB-KW"/>
</dbReference>
<dbReference type="InterPro" id="IPR016166">
    <property type="entry name" value="FAD-bd_PCMH"/>
</dbReference>
<evidence type="ECO:0000256" key="4">
    <source>
        <dbReference type="ARBA" id="ARBA00022827"/>
    </source>
</evidence>
<feature type="compositionally biased region" description="Low complexity" evidence="6">
    <location>
        <begin position="467"/>
        <end position="482"/>
    </location>
</feature>
<comment type="cofactor">
    <cofactor evidence="1">
        <name>FAD</name>
        <dbReference type="ChEBI" id="CHEBI:57692"/>
    </cofactor>
</comment>
<dbReference type="Gene3D" id="1.10.45.10">
    <property type="entry name" value="Vanillyl-alcohol Oxidase, Chain A, domain 4"/>
    <property type="match status" value="1"/>
</dbReference>
<dbReference type="FunFam" id="1.10.45.10:FF:000001">
    <property type="entry name" value="D-lactate dehydrogenase mitochondrial"/>
    <property type="match status" value="1"/>
</dbReference>
<evidence type="ECO:0000256" key="3">
    <source>
        <dbReference type="ARBA" id="ARBA00022630"/>
    </source>
</evidence>
<comment type="similarity">
    <text evidence="2">Belongs to the FAD-binding oxidoreductase/transferase type 4 family.</text>
</comment>
<gene>
    <name evidence="8" type="ORF">SAMN06295964_1139</name>
</gene>
<dbReference type="Pfam" id="PF01565">
    <property type="entry name" value="FAD_binding_4"/>
    <property type="match status" value="1"/>
</dbReference>
<dbReference type="STRING" id="1736691.SAMN06295964_1139"/>
<evidence type="ECO:0000256" key="5">
    <source>
        <dbReference type="ARBA" id="ARBA00023002"/>
    </source>
</evidence>
<dbReference type="InterPro" id="IPR004113">
    <property type="entry name" value="FAD-bd_oxidored_4_C"/>
</dbReference>
<feature type="region of interest" description="Disordered" evidence="6">
    <location>
        <begin position="463"/>
        <end position="482"/>
    </location>
</feature>
<dbReference type="Proteomes" id="UP000191040">
    <property type="component" value="Chromosome I"/>
</dbReference>
<dbReference type="OrthoDB" id="9811557at2"/>
<dbReference type="GO" id="GO:0071949">
    <property type="term" value="F:FAD binding"/>
    <property type="evidence" value="ECO:0007669"/>
    <property type="project" value="InterPro"/>
</dbReference>
<dbReference type="InterPro" id="IPR016169">
    <property type="entry name" value="FAD-bd_PCMH_sub2"/>
</dbReference>
<feature type="domain" description="FAD-binding PCMH-type" evidence="7">
    <location>
        <begin position="46"/>
        <end position="225"/>
    </location>
</feature>
<dbReference type="EMBL" id="LT796768">
    <property type="protein sequence ID" value="SKB06002.1"/>
    <property type="molecule type" value="Genomic_DNA"/>
</dbReference>